<dbReference type="AlphaFoldDB" id="A0A927D6Y5"/>
<gene>
    <name evidence="3" type="ORF">H9Q16_13460</name>
</gene>
<organism evidence="3 4">
    <name type="scientific">Sulfitobacter aestuariivivens</name>
    <dbReference type="NCBI Taxonomy" id="2766981"/>
    <lineage>
        <taxon>Bacteria</taxon>
        <taxon>Pseudomonadati</taxon>
        <taxon>Pseudomonadota</taxon>
        <taxon>Alphaproteobacteria</taxon>
        <taxon>Rhodobacterales</taxon>
        <taxon>Roseobacteraceae</taxon>
        <taxon>Sulfitobacter</taxon>
    </lineage>
</organism>
<name>A0A927D6Y5_9RHOB</name>
<dbReference type="Gene3D" id="1.25.40.10">
    <property type="entry name" value="Tetratricopeptide repeat domain"/>
    <property type="match status" value="3"/>
</dbReference>
<dbReference type="PANTHER" id="PTHR45011">
    <property type="entry name" value="DAP3-BINDING CELL DEATH ENHANCER 1"/>
    <property type="match status" value="1"/>
</dbReference>
<sequence length="536" mass="56767">MPDQSLPFAVILLTAAIAFGSPAGAQDASQTPQAEAVLDMEAIEKAFVARDFVTVRKGLEALAAQSDDPLVQYRLGRALVQGLGGPADRVGAIAALEKAVAQNHAPASVLLARIFLAEGEFYRPERAASLLAAAAPRGNAEAQYRLGVLLSTGVGVPQDVTAAFNWFLAASEAGNKEAQYELSKAYSRGQGTKENVTEALRWLEESAGAGHLQAQYFLANAYENGPEAFRDAGRAVDWYRRAAEGGFAIAQRTLGTKYLTGDGSLAPDATEAVRWLEAAAERGDPGAAQNLAIGYLSGEVLPQDDQKAAKWFERASTSGLGRSSLAYGQLLEAGRGVEKDFEAAIKYYVKAVSESEKRAALLLGRKAVAGELEGYMAAQTAVPLVGLVLQEESDEAARDWLQEQATAGNRPAQRQLGLWYLAQEDGAKDAAPLLDAAAWAGDVEAQFQLGKLYTTGTGVSLDYVSAHKWLNVAGAAGHSEALEMRAVVANLMTPDQVAEAQSGAREFFATARDRTPQTDQIVRDAEGNVVSSGTSD</sequence>
<keyword evidence="2" id="KW-0732">Signal</keyword>
<reference evidence="3" key="1">
    <citation type="submission" date="2020-08" db="EMBL/GenBank/DDBJ databases">
        <title>Sulfitobacter aestuariivivens sp. nov., isolated from a tidal flat.</title>
        <authorList>
            <person name="Park S."/>
            <person name="Yoon J.-H."/>
        </authorList>
    </citation>
    <scope>NUCLEOTIDE SEQUENCE</scope>
    <source>
        <strain evidence="3">TSTF-M16</strain>
    </source>
</reference>
<feature type="chain" id="PRO_5037564272" evidence="2">
    <location>
        <begin position="26"/>
        <end position="536"/>
    </location>
</feature>
<dbReference type="Pfam" id="PF08238">
    <property type="entry name" value="Sel1"/>
    <property type="match status" value="8"/>
</dbReference>
<dbReference type="EMBL" id="JACTAG010000002">
    <property type="protein sequence ID" value="MBD3664934.1"/>
    <property type="molecule type" value="Genomic_DNA"/>
</dbReference>
<evidence type="ECO:0000256" key="2">
    <source>
        <dbReference type="SAM" id="SignalP"/>
    </source>
</evidence>
<evidence type="ECO:0000256" key="1">
    <source>
        <dbReference type="SAM" id="MobiDB-lite"/>
    </source>
</evidence>
<evidence type="ECO:0000313" key="4">
    <source>
        <dbReference type="Proteomes" id="UP000635142"/>
    </source>
</evidence>
<dbReference type="InterPro" id="IPR011990">
    <property type="entry name" value="TPR-like_helical_dom_sf"/>
</dbReference>
<proteinExistence type="predicted"/>
<evidence type="ECO:0000313" key="3">
    <source>
        <dbReference type="EMBL" id="MBD3664934.1"/>
    </source>
</evidence>
<dbReference type="RefSeq" id="WP_191075943.1">
    <property type="nucleotide sequence ID" value="NZ_JACTAG010000002.1"/>
</dbReference>
<feature type="compositionally biased region" description="Basic and acidic residues" evidence="1">
    <location>
        <begin position="513"/>
        <end position="526"/>
    </location>
</feature>
<comment type="caution">
    <text evidence="3">The sequence shown here is derived from an EMBL/GenBank/DDBJ whole genome shotgun (WGS) entry which is preliminary data.</text>
</comment>
<dbReference type="Proteomes" id="UP000635142">
    <property type="component" value="Unassembled WGS sequence"/>
</dbReference>
<dbReference type="InterPro" id="IPR006597">
    <property type="entry name" value="Sel1-like"/>
</dbReference>
<accession>A0A927D6Y5</accession>
<dbReference type="SMART" id="SM00671">
    <property type="entry name" value="SEL1"/>
    <property type="match status" value="8"/>
</dbReference>
<feature type="signal peptide" evidence="2">
    <location>
        <begin position="1"/>
        <end position="25"/>
    </location>
</feature>
<dbReference type="InterPro" id="IPR052748">
    <property type="entry name" value="ISR_Activator"/>
</dbReference>
<feature type="region of interest" description="Disordered" evidence="1">
    <location>
        <begin position="513"/>
        <end position="536"/>
    </location>
</feature>
<dbReference type="SUPFAM" id="SSF81901">
    <property type="entry name" value="HCP-like"/>
    <property type="match status" value="3"/>
</dbReference>
<keyword evidence="4" id="KW-1185">Reference proteome</keyword>
<dbReference type="PANTHER" id="PTHR45011:SF1">
    <property type="entry name" value="DAP3-BINDING CELL DEATH ENHANCER 1"/>
    <property type="match status" value="1"/>
</dbReference>
<protein>
    <submittedName>
        <fullName evidence="3">Sel1 repeat family protein</fullName>
    </submittedName>
</protein>